<dbReference type="InterPro" id="IPR003848">
    <property type="entry name" value="DUF218"/>
</dbReference>
<dbReference type="CDD" id="cd06259">
    <property type="entry name" value="YdcF-like"/>
    <property type="match status" value="1"/>
</dbReference>
<dbReference type="PANTHER" id="PTHR30336">
    <property type="entry name" value="INNER MEMBRANE PROTEIN, PROBABLE PERMEASE"/>
    <property type="match status" value="1"/>
</dbReference>
<evidence type="ECO:0000256" key="1">
    <source>
        <dbReference type="SAM" id="Phobius"/>
    </source>
</evidence>
<evidence type="ECO:0000313" key="4">
    <source>
        <dbReference type="Proteomes" id="UP000613266"/>
    </source>
</evidence>
<protein>
    <submittedName>
        <fullName evidence="3">YdcF family protein</fullName>
    </submittedName>
</protein>
<keyword evidence="4" id="KW-1185">Reference proteome</keyword>
<proteinExistence type="predicted"/>
<dbReference type="RefSeq" id="WP_198109205.1">
    <property type="nucleotide sequence ID" value="NZ_JAEDAK010000001.1"/>
</dbReference>
<dbReference type="GO" id="GO:0043164">
    <property type="term" value="P:Gram-negative-bacterium-type cell wall biogenesis"/>
    <property type="evidence" value="ECO:0007669"/>
    <property type="project" value="TreeGrafter"/>
</dbReference>
<sequence>MRSVLAALLLPPTGFLLLLAVLALIRSPALWRRVSLALAFLLLWLGGSLGVVAPLAHAWAPAAAQPTLAMVPAQRREHTLVLVLGGGVRRGAGPAGEYEPNAETLERLHRGVWWARQFDLPLAFTGGRSPNPQADQPTEAAVVRRVLAAHYGMLPAWAEDRSSNTAENARFSAEFLHQLGVRRVVLVTHALHMPRAMRHFRAAAPGVEFIPAPLNQTPPATWRVLDFVPSPEGIRLGRYLAYEWLANATGH</sequence>
<reference evidence="3" key="1">
    <citation type="submission" date="2020-12" db="EMBL/GenBank/DDBJ databases">
        <title>The genome sequence of Inhella sp. 1Y17.</title>
        <authorList>
            <person name="Liu Y."/>
        </authorList>
    </citation>
    <scope>NUCLEOTIDE SEQUENCE</scope>
    <source>
        <strain evidence="3">1Y17</strain>
    </source>
</reference>
<dbReference type="InterPro" id="IPR051599">
    <property type="entry name" value="Cell_Envelope_Assoc"/>
</dbReference>
<keyword evidence="1" id="KW-1133">Transmembrane helix</keyword>
<comment type="caution">
    <text evidence="3">The sequence shown here is derived from an EMBL/GenBank/DDBJ whole genome shotgun (WGS) entry which is preliminary data.</text>
</comment>
<name>A0A931NF15_9BURK</name>
<evidence type="ECO:0000259" key="2">
    <source>
        <dbReference type="Pfam" id="PF02698"/>
    </source>
</evidence>
<dbReference type="Gene3D" id="3.40.50.620">
    <property type="entry name" value="HUPs"/>
    <property type="match status" value="1"/>
</dbReference>
<feature type="transmembrane region" description="Helical" evidence="1">
    <location>
        <begin position="39"/>
        <end position="60"/>
    </location>
</feature>
<keyword evidence="1" id="KW-0812">Transmembrane</keyword>
<dbReference type="Pfam" id="PF02698">
    <property type="entry name" value="DUF218"/>
    <property type="match status" value="1"/>
</dbReference>
<feature type="domain" description="DUF218" evidence="2">
    <location>
        <begin position="80"/>
        <end position="246"/>
    </location>
</feature>
<evidence type="ECO:0000313" key="3">
    <source>
        <dbReference type="EMBL" id="MBH9575596.1"/>
    </source>
</evidence>
<dbReference type="AlphaFoldDB" id="A0A931NF15"/>
<dbReference type="Proteomes" id="UP000613266">
    <property type="component" value="Unassembled WGS sequence"/>
</dbReference>
<keyword evidence="1" id="KW-0472">Membrane</keyword>
<organism evidence="3 4">
    <name type="scientific">Inhella proteolytica</name>
    <dbReference type="NCBI Taxonomy" id="2795029"/>
    <lineage>
        <taxon>Bacteria</taxon>
        <taxon>Pseudomonadati</taxon>
        <taxon>Pseudomonadota</taxon>
        <taxon>Betaproteobacteria</taxon>
        <taxon>Burkholderiales</taxon>
        <taxon>Sphaerotilaceae</taxon>
        <taxon>Inhella</taxon>
    </lineage>
</organism>
<gene>
    <name evidence="3" type="ORF">I7X39_01635</name>
</gene>
<accession>A0A931NF15</accession>
<dbReference type="EMBL" id="JAEDAK010000001">
    <property type="protein sequence ID" value="MBH9575596.1"/>
    <property type="molecule type" value="Genomic_DNA"/>
</dbReference>
<dbReference type="GO" id="GO:0005886">
    <property type="term" value="C:plasma membrane"/>
    <property type="evidence" value="ECO:0007669"/>
    <property type="project" value="TreeGrafter"/>
</dbReference>
<dbReference type="GO" id="GO:0000270">
    <property type="term" value="P:peptidoglycan metabolic process"/>
    <property type="evidence" value="ECO:0007669"/>
    <property type="project" value="TreeGrafter"/>
</dbReference>
<dbReference type="PANTHER" id="PTHR30336:SF4">
    <property type="entry name" value="ENVELOPE BIOGENESIS FACTOR ELYC"/>
    <property type="match status" value="1"/>
</dbReference>
<dbReference type="InterPro" id="IPR014729">
    <property type="entry name" value="Rossmann-like_a/b/a_fold"/>
</dbReference>